<dbReference type="PANTHER" id="PTHR46696:SF6">
    <property type="entry name" value="P450, PUTATIVE (EUROFUNG)-RELATED"/>
    <property type="match status" value="1"/>
</dbReference>
<protein>
    <submittedName>
        <fullName evidence="2">Cytochrome P450</fullName>
    </submittedName>
</protein>
<gene>
    <name evidence="2" type="ORF">Q5H94_07590</name>
</gene>
<name>A0ABT8ZXB4_9SPHN</name>
<organism evidence="2 3">
    <name type="scientific">Sphingomonas immobilis</name>
    <dbReference type="NCBI Taxonomy" id="3063997"/>
    <lineage>
        <taxon>Bacteria</taxon>
        <taxon>Pseudomonadati</taxon>
        <taxon>Pseudomonadota</taxon>
        <taxon>Alphaproteobacteria</taxon>
        <taxon>Sphingomonadales</taxon>
        <taxon>Sphingomonadaceae</taxon>
        <taxon>Sphingomonas</taxon>
    </lineage>
</organism>
<dbReference type="InterPro" id="IPR001128">
    <property type="entry name" value="Cyt_P450"/>
</dbReference>
<keyword evidence="3" id="KW-1185">Reference proteome</keyword>
<accession>A0ABT8ZXB4</accession>
<reference evidence="2" key="1">
    <citation type="submission" date="2023-07" db="EMBL/GenBank/DDBJ databases">
        <authorList>
            <person name="Kim M.K."/>
        </authorList>
    </citation>
    <scope>NUCLEOTIDE SEQUENCE</scope>
    <source>
        <strain evidence="2">CA1-15</strain>
    </source>
</reference>
<comment type="caution">
    <text evidence="2">The sequence shown here is derived from an EMBL/GenBank/DDBJ whole genome shotgun (WGS) entry which is preliminary data.</text>
</comment>
<evidence type="ECO:0000313" key="3">
    <source>
        <dbReference type="Proteomes" id="UP001176468"/>
    </source>
</evidence>
<dbReference type="Pfam" id="PF00067">
    <property type="entry name" value="p450"/>
    <property type="match status" value="1"/>
</dbReference>
<evidence type="ECO:0000313" key="2">
    <source>
        <dbReference type="EMBL" id="MDO7842184.1"/>
    </source>
</evidence>
<proteinExistence type="inferred from homology"/>
<dbReference type="EMBL" id="JAUQSZ010000004">
    <property type="protein sequence ID" value="MDO7842184.1"/>
    <property type="molecule type" value="Genomic_DNA"/>
</dbReference>
<dbReference type="SUPFAM" id="SSF48264">
    <property type="entry name" value="Cytochrome P450"/>
    <property type="match status" value="1"/>
</dbReference>
<dbReference type="PANTHER" id="PTHR46696">
    <property type="entry name" value="P450, PUTATIVE (EUROFUNG)-RELATED"/>
    <property type="match status" value="1"/>
</dbReference>
<dbReference type="Proteomes" id="UP001176468">
    <property type="component" value="Unassembled WGS sequence"/>
</dbReference>
<dbReference type="PRINTS" id="PR00359">
    <property type="entry name" value="BP450"/>
</dbReference>
<dbReference type="CDD" id="cd11035">
    <property type="entry name" value="P450cam-like"/>
    <property type="match status" value="1"/>
</dbReference>
<dbReference type="InterPro" id="IPR002397">
    <property type="entry name" value="Cyt_P450_B"/>
</dbReference>
<evidence type="ECO:0000256" key="1">
    <source>
        <dbReference type="ARBA" id="ARBA00010617"/>
    </source>
</evidence>
<sequence length="407" mass="45762">MATNLSIEADVPAHVPPKLVWEHDIDAFARELDDPFVAISRLHDGPELIWARGGSRGQPAWVPTRYALIEEVFMDADRFMSGDSNDASQLLGVDWRLNPLEIDPPAHRAYRQILQPWFQPSAINTLEPMVRSVARELLDAVEAKGRCEFIEDFASLFPSYIFLALMGLPREMLPQFLAWEDAFMRAPTMAERVGAARAIKDYLEDYAEARRSDPRDDLVTAILTAKIDGRPLDTGEIMGMLMVLYLGGLDTVMSSLGWYFRHLADDQALQARLRADPAQIPGAVDDLLRAFGVTGTRRTVTRDMDFHGVTLKAGDWILVPTYLASRDPAAYADPHRIDPARKGRNLTLATGVHNCLGIHLAKREIKVVLEEWLSRFIHIRVPEGETVRWHTDGVWGVNHLPLTWDAA</sequence>
<dbReference type="Gene3D" id="1.10.630.10">
    <property type="entry name" value="Cytochrome P450"/>
    <property type="match status" value="1"/>
</dbReference>
<comment type="similarity">
    <text evidence="1">Belongs to the cytochrome P450 family.</text>
</comment>
<dbReference type="RefSeq" id="WP_304560651.1">
    <property type="nucleotide sequence ID" value="NZ_JAUQSZ010000004.1"/>
</dbReference>
<dbReference type="InterPro" id="IPR036396">
    <property type="entry name" value="Cyt_P450_sf"/>
</dbReference>